<dbReference type="AlphaFoldDB" id="A0A9N9F1E0"/>
<dbReference type="Pfam" id="PF18018">
    <property type="entry name" value="DNA_pol_D_N"/>
    <property type="match status" value="1"/>
</dbReference>
<dbReference type="GO" id="GO:0003887">
    <property type="term" value="F:DNA-directed DNA polymerase activity"/>
    <property type="evidence" value="ECO:0007669"/>
    <property type="project" value="UniProtKB-KW"/>
</dbReference>
<dbReference type="Pfam" id="PF04042">
    <property type="entry name" value="DNA_pol_E_B"/>
    <property type="match status" value="1"/>
</dbReference>
<evidence type="ECO:0000313" key="13">
    <source>
        <dbReference type="EMBL" id="CAG8501660.1"/>
    </source>
</evidence>
<dbReference type="PANTHER" id="PTHR10416">
    <property type="entry name" value="DNA POLYMERASE DELTA SUBUNIT 2"/>
    <property type="match status" value="1"/>
</dbReference>
<evidence type="ECO:0000256" key="2">
    <source>
        <dbReference type="ARBA" id="ARBA00006035"/>
    </source>
</evidence>
<dbReference type="OrthoDB" id="3763at2759"/>
<comment type="similarity">
    <text evidence="2">Belongs to the DNA polymerase delta/II small subunit family.</text>
</comment>
<evidence type="ECO:0000256" key="8">
    <source>
        <dbReference type="ARBA" id="ARBA00023242"/>
    </source>
</evidence>
<evidence type="ECO:0000256" key="3">
    <source>
        <dbReference type="ARBA" id="ARBA00012417"/>
    </source>
</evidence>
<evidence type="ECO:0000256" key="1">
    <source>
        <dbReference type="ARBA" id="ARBA00004123"/>
    </source>
</evidence>
<dbReference type="InterPro" id="IPR040663">
    <property type="entry name" value="DNA_pol_D_N"/>
</dbReference>
<dbReference type="Gene3D" id="2.40.50.430">
    <property type="match status" value="1"/>
</dbReference>
<dbReference type="InterPro" id="IPR007185">
    <property type="entry name" value="DNA_pol_a/d/e_bsu"/>
</dbReference>
<dbReference type="PANTHER" id="PTHR10416:SF0">
    <property type="entry name" value="DNA POLYMERASE DELTA SUBUNIT 2"/>
    <property type="match status" value="1"/>
</dbReference>
<evidence type="ECO:0000259" key="12">
    <source>
        <dbReference type="PROSITE" id="PS50118"/>
    </source>
</evidence>
<feature type="compositionally biased region" description="Low complexity" evidence="11">
    <location>
        <begin position="682"/>
        <end position="694"/>
    </location>
</feature>
<feature type="domain" description="HMG box" evidence="12">
    <location>
        <begin position="505"/>
        <end position="577"/>
    </location>
</feature>
<evidence type="ECO:0000256" key="9">
    <source>
        <dbReference type="ARBA" id="ARBA00049244"/>
    </source>
</evidence>
<name>A0A9N9F1E0_9GLOM</name>
<evidence type="ECO:0000256" key="11">
    <source>
        <dbReference type="SAM" id="MobiDB-lite"/>
    </source>
</evidence>
<dbReference type="GO" id="GO:0006273">
    <property type="term" value="P:lagging strand elongation"/>
    <property type="evidence" value="ECO:0007669"/>
    <property type="project" value="UniProtKB-ARBA"/>
</dbReference>
<dbReference type="GO" id="GO:0043625">
    <property type="term" value="C:delta DNA polymerase complex"/>
    <property type="evidence" value="ECO:0007669"/>
    <property type="project" value="TreeGrafter"/>
</dbReference>
<dbReference type="FunFam" id="3.60.21.50:FF:000002">
    <property type="entry name" value="DNA polymerase delta small subunit"/>
    <property type="match status" value="1"/>
</dbReference>
<dbReference type="GO" id="GO:0003677">
    <property type="term" value="F:DNA binding"/>
    <property type="evidence" value="ECO:0007669"/>
    <property type="project" value="UniProtKB-UniRule"/>
</dbReference>
<dbReference type="CDD" id="cd07387">
    <property type="entry name" value="MPP_PolD2_C"/>
    <property type="match status" value="1"/>
</dbReference>
<dbReference type="InterPro" id="IPR024826">
    <property type="entry name" value="DNA_pol_delta/II_ssu"/>
</dbReference>
<dbReference type="SMART" id="SM00398">
    <property type="entry name" value="HMG"/>
    <property type="match status" value="1"/>
</dbReference>
<proteinExistence type="inferred from homology"/>
<comment type="catalytic activity">
    <reaction evidence="9">
        <text>DNA(n) + a 2'-deoxyribonucleoside 5'-triphosphate = DNA(n+1) + diphosphate</text>
        <dbReference type="Rhea" id="RHEA:22508"/>
        <dbReference type="Rhea" id="RHEA-COMP:17339"/>
        <dbReference type="Rhea" id="RHEA-COMP:17340"/>
        <dbReference type="ChEBI" id="CHEBI:33019"/>
        <dbReference type="ChEBI" id="CHEBI:61560"/>
        <dbReference type="ChEBI" id="CHEBI:173112"/>
        <dbReference type="EC" id="2.7.7.7"/>
    </reaction>
</comment>
<evidence type="ECO:0000256" key="10">
    <source>
        <dbReference type="PROSITE-ProRule" id="PRU00267"/>
    </source>
</evidence>
<dbReference type="InterPro" id="IPR009071">
    <property type="entry name" value="HMG_box_dom"/>
</dbReference>
<evidence type="ECO:0000256" key="6">
    <source>
        <dbReference type="ARBA" id="ARBA00022705"/>
    </source>
</evidence>
<feature type="DNA-binding region" description="HMG box" evidence="10">
    <location>
        <begin position="505"/>
        <end position="577"/>
    </location>
</feature>
<keyword evidence="8 10" id="KW-0539">Nucleus</keyword>
<dbReference type="Proteomes" id="UP000789405">
    <property type="component" value="Unassembled WGS sequence"/>
</dbReference>
<dbReference type="SUPFAM" id="SSF47095">
    <property type="entry name" value="HMG-box"/>
    <property type="match status" value="1"/>
</dbReference>
<accession>A0A9N9F1E0</accession>
<dbReference type="PROSITE" id="PS50118">
    <property type="entry name" value="HMG_BOX_2"/>
    <property type="match status" value="1"/>
</dbReference>
<keyword evidence="14" id="KW-1185">Reference proteome</keyword>
<dbReference type="EMBL" id="CAJVPY010000975">
    <property type="protein sequence ID" value="CAG8501660.1"/>
    <property type="molecule type" value="Genomic_DNA"/>
</dbReference>
<dbReference type="GO" id="GO:0006281">
    <property type="term" value="P:DNA repair"/>
    <property type="evidence" value="ECO:0007669"/>
    <property type="project" value="UniProtKB-ARBA"/>
</dbReference>
<dbReference type="Gene3D" id="3.60.21.50">
    <property type="match status" value="1"/>
</dbReference>
<dbReference type="CDD" id="cd01389">
    <property type="entry name" value="HMG-box_ROX1-like"/>
    <property type="match status" value="1"/>
</dbReference>
<protein>
    <recommendedName>
        <fullName evidence="3">DNA-directed DNA polymerase</fullName>
        <ecNumber evidence="3">2.7.7.7</ecNumber>
    </recommendedName>
</protein>
<keyword evidence="10" id="KW-0238">DNA-binding</keyword>
<dbReference type="GO" id="GO:1902969">
    <property type="term" value="P:mitotic DNA replication"/>
    <property type="evidence" value="ECO:0007669"/>
    <property type="project" value="UniProtKB-ARBA"/>
</dbReference>
<evidence type="ECO:0000256" key="4">
    <source>
        <dbReference type="ARBA" id="ARBA00022679"/>
    </source>
</evidence>
<comment type="caution">
    <text evidence="13">The sequence shown here is derived from an EMBL/GenBank/DDBJ whole genome shotgun (WGS) entry which is preliminary data.</text>
</comment>
<dbReference type="InterPro" id="IPR041863">
    <property type="entry name" value="PolD2_C"/>
</dbReference>
<gene>
    <name evidence="13" type="ORF">DERYTH_LOCUS2933</name>
</gene>
<dbReference type="InterPro" id="IPR036910">
    <property type="entry name" value="HMG_box_dom_sf"/>
</dbReference>
<keyword evidence="7" id="KW-0239">DNA-directed DNA polymerase</keyword>
<keyword evidence="6" id="KW-0235">DNA replication</keyword>
<dbReference type="Gene3D" id="1.10.30.10">
    <property type="entry name" value="High mobility group box domain"/>
    <property type="match status" value="1"/>
</dbReference>
<keyword evidence="4" id="KW-0808">Transferase</keyword>
<evidence type="ECO:0000313" key="14">
    <source>
        <dbReference type="Proteomes" id="UP000789405"/>
    </source>
</evidence>
<dbReference type="EC" id="2.7.7.7" evidence="3"/>
<dbReference type="Pfam" id="PF00505">
    <property type="entry name" value="HMG_box"/>
    <property type="match status" value="1"/>
</dbReference>
<comment type="subcellular location">
    <subcellularLocation>
        <location evidence="1">Nucleus</location>
    </subcellularLocation>
</comment>
<reference evidence="13" key="1">
    <citation type="submission" date="2021-06" db="EMBL/GenBank/DDBJ databases">
        <authorList>
            <person name="Kallberg Y."/>
            <person name="Tangrot J."/>
            <person name="Rosling A."/>
        </authorList>
    </citation>
    <scope>NUCLEOTIDE SEQUENCE</scope>
    <source>
        <strain evidence="13">MA453B</strain>
    </source>
</reference>
<sequence>MTKRVEVTYNDMATLNDELLIKEKTFRQYANLYYVRLLGLRTYVLNAAQKKWETILKPNTADTVNKILDVKFGMTCCIVGTVYIEMRFKPNILDDVTKEHWAPPSPPRQKYCNDDDEFFLEDESGRIKLTGDILKKENIVTGVIMAVLGKESSDGNFEVSDICVAGLPYQQPMPIITDDKYIALISGMNIGPNYSSALQLQMMTEYLNGELGDSFEQNFTSKIALMIVAGSSLQEVKVVEDDKKEKKYGYDSSSYNAQPLFDLDNTLNEICSEIPVDIMPGSNDPVNTFLPQQPIIPSLLPKSCQYSTFRRVTNPYWCEIDGVVFFGTSGQTIDDIAKYVNSEDKLKLAEQTLYWRHAAPTTPDTLWCHPFRECDPFIMKQTPHVYFVGNQKEFATTIIKGPEQQRVRIILLPSFSETGNIVLVNLKNLDYLILKNMSQRSRIENVPIFAPFPQTNVCIPNDDLVNQIIASIDPAVILKIRQHTYLEIKDLIAPKPKKNRNRQKIPRPQNPFVIFRRNEQAKMATGLDPKMKESMLAFVSKAAGKDWKTANAEVKNVFNYLAQLAKKVHEETYPDYVYQPRKKIDRSNFQNSTLRNGCFINSPIPEFQSTPNYSNFWPENQHSSYASNYHSISTSLEENREVWPDSSIFPCSFFPSKYLPSIRSLVDSATPNAPKSPIPPCSSTFTHSNSSTTLSNYQSETRSSLFKPLTIYSRSTTLGVSDSDRTLPPLEVNISNYTTNYYDRNLLTSLLL</sequence>
<organism evidence="13 14">
    <name type="scientific">Dentiscutata erythropus</name>
    <dbReference type="NCBI Taxonomy" id="1348616"/>
    <lineage>
        <taxon>Eukaryota</taxon>
        <taxon>Fungi</taxon>
        <taxon>Fungi incertae sedis</taxon>
        <taxon>Mucoromycota</taxon>
        <taxon>Glomeromycotina</taxon>
        <taxon>Glomeromycetes</taxon>
        <taxon>Diversisporales</taxon>
        <taxon>Gigasporaceae</taxon>
        <taxon>Dentiscutata</taxon>
    </lineage>
</organism>
<evidence type="ECO:0000256" key="7">
    <source>
        <dbReference type="ARBA" id="ARBA00022932"/>
    </source>
</evidence>
<keyword evidence="5" id="KW-0548">Nucleotidyltransferase</keyword>
<evidence type="ECO:0000256" key="5">
    <source>
        <dbReference type="ARBA" id="ARBA00022695"/>
    </source>
</evidence>
<feature type="region of interest" description="Disordered" evidence="11">
    <location>
        <begin position="669"/>
        <end position="694"/>
    </location>
</feature>
<dbReference type="FunFam" id="2.40.50.430:FF:000002">
    <property type="entry name" value="DNA polymerase delta subunit"/>
    <property type="match status" value="1"/>
</dbReference>